<feature type="domain" description="BAR" evidence="7">
    <location>
        <begin position="1"/>
        <end position="144"/>
    </location>
</feature>
<keyword evidence="3" id="KW-0963">Cytoplasm</keyword>
<dbReference type="PANTHER" id="PTHR46514:SF3">
    <property type="entry name" value="AMPHIPHYSIN"/>
    <property type="match status" value="1"/>
</dbReference>
<comment type="subcellular location">
    <subcellularLocation>
        <location evidence="1">Cytoplasm</location>
    </subcellularLocation>
</comment>
<evidence type="ECO:0000256" key="2">
    <source>
        <dbReference type="ARBA" id="ARBA00022443"/>
    </source>
</evidence>
<feature type="domain" description="SH3" evidence="6">
    <location>
        <begin position="312"/>
        <end position="376"/>
    </location>
</feature>
<evidence type="ECO:0000256" key="5">
    <source>
        <dbReference type="SAM" id="MobiDB-lite"/>
    </source>
</evidence>
<evidence type="ECO:0000259" key="7">
    <source>
        <dbReference type="PROSITE" id="PS51021"/>
    </source>
</evidence>
<dbReference type="GO" id="GO:0005886">
    <property type="term" value="C:plasma membrane"/>
    <property type="evidence" value="ECO:0007669"/>
    <property type="project" value="TreeGrafter"/>
</dbReference>
<dbReference type="Pfam" id="PF14604">
    <property type="entry name" value="SH3_9"/>
    <property type="match status" value="1"/>
</dbReference>
<feature type="region of interest" description="Disordered" evidence="5">
    <location>
        <begin position="345"/>
        <end position="376"/>
    </location>
</feature>
<organism evidence="8 9">
    <name type="scientific">Ancylostoma duodenale</name>
    <dbReference type="NCBI Taxonomy" id="51022"/>
    <lineage>
        <taxon>Eukaryota</taxon>
        <taxon>Metazoa</taxon>
        <taxon>Ecdysozoa</taxon>
        <taxon>Nematoda</taxon>
        <taxon>Chromadorea</taxon>
        <taxon>Rhabditida</taxon>
        <taxon>Rhabditina</taxon>
        <taxon>Rhabditomorpha</taxon>
        <taxon>Strongyloidea</taxon>
        <taxon>Ancylostomatidae</taxon>
        <taxon>Ancylostomatinae</taxon>
        <taxon>Ancylostoma</taxon>
    </lineage>
</organism>
<evidence type="ECO:0000256" key="3">
    <source>
        <dbReference type="ARBA" id="ARBA00022490"/>
    </source>
</evidence>
<feature type="region of interest" description="Disordered" evidence="5">
    <location>
        <begin position="143"/>
        <end position="205"/>
    </location>
</feature>
<dbReference type="Gene3D" id="2.30.30.40">
    <property type="entry name" value="SH3 Domains"/>
    <property type="match status" value="1"/>
</dbReference>
<dbReference type="SUPFAM" id="SSF103657">
    <property type="entry name" value="BAR/IMD domain-like"/>
    <property type="match status" value="1"/>
</dbReference>
<dbReference type="Proteomes" id="UP000054047">
    <property type="component" value="Unassembled WGS sequence"/>
</dbReference>
<dbReference type="InterPro" id="IPR036028">
    <property type="entry name" value="SH3-like_dom_sf"/>
</dbReference>
<dbReference type="InterPro" id="IPR027267">
    <property type="entry name" value="AH/BAR_dom_sf"/>
</dbReference>
<keyword evidence="2 4" id="KW-0728">SH3 domain</keyword>
<dbReference type="SMART" id="SM00326">
    <property type="entry name" value="SH3"/>
    <property type="match status" value="1"/>
</dbReference>
<feature type="region of interest" description="Disordered" evidence="5">
    <location>
        <begin position="256"/>
        <end position="305"/>
    </location>
</feature>
<dbReference type="PRINTS" id="PR01251">
    <property type="entry name" value="AMPHIPHYSIN"/>
</dbReference>
<evidence type="ECO:0000256" key="1">
    <source>
        <dbReference type="ARBA" id="ARBA00004496"/>
    </source>
</evidence>
<evidence type="ECO:0000313" key="9">
    <source>
        <dbReference type="Proteomes" id="UP000054047"/>
    </source>
</evidence>
<accession>A0A0C2G1J2</accession>
<evidence type="ECO:0000313" key="8">
    <source>
        <dbReference type="EMBL" id="KIH50911.1"/>
    </source>
</evidence>
<dbReference type="Gene3D" id="1.20.1270.60">
    <property type="entry name" value="Arfaptin homology (AH) domain/BAR domain"/>
    <property type="match status" value="1"/>
</dbReference>
<dbReference type="InterPro" id="IPR001452">
    <property type="entry name" value="SH3_domain"/>
</dbReference>
<dbReference type="GO" id="GO:0005543">
    <property type="term" value="F:phospholipid binding"/>
    <property type="evidence" value="ECO:0007669"/>
    <property type="project" value="TreeGrafter"/>
</dbReference>
<dbReference type="Pfam" id="PF03114">
    <property type="entry name" value="BAR"/>
    <property type="match status" value="1"/>
</dbReference>
<dbReference type="AlphaFoldDB" id="A0A0C2G1J2"/>
<feature type="compositionally biased region" description="Basic and acidic residues" evidence="5">
    <location>
        <begin position="257"/>
        <end position="275"/>
    </location>
</feature>
<feature type="compositionally biased region" description="Pro residues" evidence="5">
    <location>
        <begin position="172"/>
        <end position="181"/>
    </location>
</feature>
<evidence type="ECO:0000259" key="6">
    <source>
        <dbReference type="PROSITE" id="PS50002"/>
    </source>
</evidence>
<dbReference type="PROSITE" id="PS51021">
    <property type="entry name" value="BAR"/>
    <property type="match status" value="1"/>
</dbReference>
<gene>
    <name evidence="8" type="ORF">ANCDUO_19007</name>
</gene>
<dbReference type="InterPro" id="IPR003005">
    <property type="entry name" value="Amphiphysin"/>
</dbReference>
<feature type="non-terminal residue" evidence="8">
    <location>
        <position position="1"/>
    </location>
</feature>
<reference evidence="8 9" key="1">
    <citation type="submission" date="2013-12" db="EMBL/GenBank/DDBJ databases">
        <title>Draft genome of the parsitic nematode Ancylostoma duodenale.</title>
        <authorList>
            <person name="Mitreva M."/>
        </authorList>
    </citation>
    <scope>NUCLEOTIDE SEQUENCE [LARGE SCALE GENOMIC DNA]</scope>
    <source>
        <strain evidence="8 9">Zhejiang</strain>
    </source>
</reference>
<dbReference type="PANTHER" id="PTHR46514">
    <property type="entry name" value="AMPHIPHYSIN"/>
    <property type="match status" value="1"/>
</dbReference>
<feature type="compositionally biased region" description="Acidic residues" evidence="5">
    <location>
        <begin position="280"/>
        <end position="289"/>
    </location>
</feature>
<name>A0A0C2G1J2_9BILA</name>
<evidence type="ECO:0000256" key="4">
    <source>
        <dbReference type="PROSITE-ProRule" id="PRU00192"/>
    </source>
</evidence>
<dbReference type="InterPro" id="IPR004148">
    <property type="entry name" value="BAR_dom"/>
</dbReference>
<protein>
    <submittedName>
        <fullName evidence="8">SH3 domain protein</fullName>
    </submittedName>
</protein>
<proteinExistence type="predicted"/>
<dbReference type="OrthoDB" id="446293at2759"/>
<dbReference type="EMBL" id="KN748231">
    <property type="protein sequence ID" value="KIH50911.1"/>
    <property type="molecule type" value="Genomic_DNA"/>
</dbReference>
<dbReference type="GO" id="GO:0005737">
    <property type="term" value="C:cytoplasm"/>
    <property type="evidence" value="ECO:0007669"/>
    <property type="project" value="UniProtKB-SubCell"/>
</dbReference>
<dbReference type="PROSITE" id="PS50002">
    <property type="entry name" value="SH3"/>
    <property type="match status" value="1"/>
</dbReference>
<dbReference type="SUPFAM" id="SSF50044">
    <property type="entry name" value="SH3-domain"/>
    <property type="match status" value="1"/>
</dbReference>
<keyword evidence="9" id="KW-1185">Reference proteome</keyword>
<sequence>LQNLDIQTNEIEKTLCEELPQSLSSYVAQFGELKKKVDKRGRKLVDYDHAKHTYSSAKSSSKKGETDPKVAKAFSELQQAESLYKEINNELLESLPAAYDNRIAFYVNTLQTLFNSHSVYQTECTKLNKQIVSQLDRLAESIDILRVPRPEPRPSTPTDSVNDMGSHRSTPSPAPAPPPATPASLADSTSGQPNASAGNPFEEDNAEKCSRIRFIRKMADSMCALVAFSIPSFDVFEMCVNGKAFIDADKLAAVPPRADKEEEKNANETPKKVKDPTNPFDEDTDDEQQQEVPTEAPPTEHALEGVTKEARKVLYLVKTTHEYKAVDTDELSFGPGEELKVLESKAEDQVDEGWQLGEKSDGTRGVFPENFTKRID</sequence>